<dbReference type="Proteomes" id="UP001165080">
    <property type="component" value="Unassembled WGS sequence"/>
</dbReference>
<dbReference type="PANTHER" id="PTHR39474">
    <property type="entry name" value="UNNAMED PRODUCT"/>
    <property type="match status" value="1"/>
</dbReference>
<feature type="compositionally biased region" description="Low complexity" evidence="1">
    <location>
        <begin position="70"/>
        <end position="90"/>
    </location>
</feature>
<keyword evidence="3" id="KW-1185">Reference proteome</keyword>
<organism evidence="2 3">
    <name type="scientific">Pleodorina starrii</name>
    <dbReference type="NCBI Taxonomy" id="330485"/>
    <lineage>
        <taxon>Eukaryota</taxon>
        <taxon>Viridiplantae</taxon>
        <taxon>Chlorophyta</taxon>
        <taxon>core chlorophytes</taxon>
        <taxon>Chlorophyceae</taxon>
        <taxon>CS clade</taxon>
        <taxon>Chlamydomonadales</taxon>
        <taxon>Volvocaceae</taxon>
        <taxon>Pleodorina</taxon>
    </lineage>
</organism>
<protein>
    <submittedName>
        <fullName evidence="2">Uncharacterized protein</fullName>
    </submittedName>
</protein>
<accession>A0A9W6BBB2</accession>
<feature type="region of interest" description="Disordered" evidence="1">
    <location>
        <begin position="53"/>
        <end position="100"/>
    </location>
</feature>
<name>A0A9W6BBB2_9CHLO</name>
<dbReference type="AlphaFoldDB" id="A0A9W6BBB2"/>
<evidence type="ECO:0000313" key="2">
    <source>
        <dbReference type="EMBL" id="GLC48962.1"/>
    </source>
</evidence>
<gene>
    <name evidence="2" type="primary">PLESTMB000754</name>
    <name evidence="2" type="ORF">PLESTB_000167500</name>
</gene>
<comment type="caution">
    <text evidence="2">The sequence shown here is derived from an EMBL/GenBank/DDBJ whole genome shotgun (WGS) entry which is preliminary data.</text>
</comment>
<reference evidence="2 3" key="1">
    <citation type="journal article" date="2023" name="Commun. Biol.">
        <title>Reorganization of the ancestral sex-determining regions during the evolution of trioecy in Pleodorina starrii.</title>
        <authorList>
            <person name="Takahashi K."/>
            <person name="Suzuki S."/>
            <person name="Kawai-Toyooka H."/>
            <person name="Yamamoto K."/>
            <person name="Hamaji T."/>
            <person name="Ootsuki R."/>
            <person name="Yamaguchi H."/>
            <person name="Kawachi M."/>
            <person name="Higashiyama T."/>
            <person name="Nozaki H."/>
        </authorList>
    </citation>
    <scope>NUCLEOTIDE SEQUENCE [LARGE SCALE GENOMIC DNA]</scope>
    <source>
        <strain evidence="2 3">NIES-4479</strain>
    </source>
</reference>
<dbReference type="EMBL" id="BRXU01000002">
    <property type="protein sequence ID" value="GLC48962.1"/>
    <property type="molecule type" value="Genomic_DNA"/>
</dbReference>
<proteinExistence type="predicted"/>
<evidence type="ECO:0000256" key="1">
    <source>
        <dbReference type="SAM" id="MobiDB-lite"/>
    </source>
</evidence>
<dbReference type="PANTHER" id="PTHR39474:SF1">
    <property type="entry name" value="FUNGAL SPECIFIC TRANSCRIPTION FACTOR"/>
    <property type="match status" value="1"/>
</dbReference>
<evidence type="ECO:0000313" key="3">
    <source>
        <dbReference type="Proteomes" id="UP001165080"/>
    </source>
</evidence>
<sequence>MGGGKIALDALGPTIVAEDGTLRRIANWATLTERERQVALRRIGQRNQARIAALQQQQAEQPQVEEEEQQQQPQQQAQEEPQEEQQQQAAGSGGAVREEL</sequence>